<dbReference type="Proteomes" id="UP000650467">
    <property type="component" value="Unassembled WGS sequence"/>
</dbReference>
<feature type="compositionally biased region" description="Pro residues" evidence="1">
    <location>
        <begin position="180"/>
        <end position="224"/>
    </location>
</feature>
<evidence type="ECO:0000313" key="2">
    <source>
        <dbReference type="EMBL" id="KAG2423659.1"/>
    </source>
</evidence>
<protein>
    <submittedName>
        <fullName evidence="2">Uncharacterized protein</fullName>
    </submittedName>
</protein>
<dbReference type="AlphaFoldDB" id="A0A835VS95"/>
<accession>A0A835VS95</accession>
<evidence type="ECO:0000313" key="3">
    <source>
        <dbReference type="Proteomes" id="UP000650467"/>
    </source>
</evidence>
<sequence length="385" mass="41797">MSRRRTRAWVMTSSGELRGWFYQDQSQYLYQEDYWVSFGQWDNADVVEAVGGQGGGENGAGWYRATVFKDVYFNATGAAPYIFNGTATYGVAPVYGGGSGSGAVPFAIVLKGAGVFDWRYSNGARIHDFSRRFGCSYPSKAGVANGPYVFRVLDAPVIFEYSLVLQNKYGETVWASGCDPQPPPPPSPPRPPAPTPPPSPPSPEPAPMARPSPSPPPSPPPPTSGPDQVLVRSEDQACPVGVNITQTCRRDGVPACALSYDYKRCPTPRRTSREQDAEIPTATYLGANGLVLQANGSWTFEYPRLVIAPDGSVYPTLPEYGPHYFGCSYIDQYGGVENGPFTMRVTGAAGYEGNLVIVNRNGDLVWVMLCDDSITVFNLPRPLYP</sequence>
<reference evidence="2" key="1">
    <citation type="journal article" date="2020" name="bioRxiv">
        <title>Comparative genomics of Chlamydomonas.</title>
        <authorList>
            <person name="Craig R.J."/>
            <person name="Hasan A.R."/>
            <person name="Ness R.W."/>
            <person name="Keightley P.D."/>
        </authorList>
    </citation>
    <scope>NUCLEOTIDE SEQUENCE</scope>
    <source>
        <strain evidence="2">SAG 7.73</strain>
    </source>
</reference>
<gene>
    <name evidence="2" type="ORF">HXX76_015176</name>
</gene>
<name>A0A835VS95_CHLIN</name>
<feature type="region of interest" description="Disordered" evidence="1">
    <location>
        <begin position="175"/>
        <end position="229"/>
    </location>
</feature>
<organism evidence="2 3">
    <name type="scientific">Chlamydomonas incerta</name>
    <dbReference type="NCBI Taxonomy" id="51695"/>
    <lineage>
        <taxon>Eukaryota</taxon>
        <taxon>Viridiplantae</taxon>
        <taxon>Chlorophyta</taxon>
        <taxon>core chlorophytes</taxon>
        <taxon>Chlorophyceae</taxon>
        <taxon>CS clade</taxon>
        <taxon>Chlamydomonadales</taxon>
        <taxon>Chlamydomonadaceae</taxon>
        <taxon>Chlamydomonas</taxon>
    </lineage>
</organism>
<evidence type="ECO:0000256" key="1">
    <source>
        <dbReference type="SAM" id="MobiDB-lite"/>
    </source>
</evidence>
<dbReference type="EMBL" id="JAEHOC010000076">
    <property type="protein sequence ID" value="KAG2423659.1"/>
    <property type="molecule type" value="Genomic_DNA"/>
</dbReference>
<proteinExistence type="predicted"/>
<keyword evidence="3" id="KW-1185">Reference proteome</keyword>
<comment type="caution">
    <text evidence="2">The sequence shown here is derived from an EMBL/GenBank/DDBJ whole genome shotgun (WGS) entry which is preliminary data.</text>
</comment>